<accession>A0ABV4JWY1</accession>
<evidence type="ECO:0008006" key="4">
    <source>
        <dbReference type="Google" id="ProtNLM"/>
    </source>
</evidence>
<evidence type="ECO:0000313" key="2">
    <source>
        <dbReference type="EMBL" id="MEZ7195186.1"/>
    </source>
</evidence>
<keyword evidence="3" id="KW-1185">Reference proteome</keyword>
<sequence>MKLHRLFLICLLAALLCGCVGKITAPTSGPTARVTVEVTNFAPNRSLVNVENGYFTISNADESWGGQQILQNDSPTFSQLVPAGEELTYIVHLMQGGGGFSSTCGVKFQMTLPQGADLHIKFELVRDQGPEVIGCVATLYSGDKLIGTYKGSSSITVYKVKWVY</sequence>
<comment type="caution">
    <text evidence="2">The sequence shown here is derived from an EMBL/GenBank/DDBJ whole genome shotgun (WGS) entry which is preliminary data.</text>
</comment>
<feature type="chain" id="PRO_5045532986" description="Lipoprotein" evidence="1">
    <location>
        <begin position="26"/>
        <end position="164"/>
    </location>
</feature>
<gene>
    <name evidence="2" type="ORF">AB6M95_00360</name>
</gene>
<feature type="signal peptide" evidence="1">
    <location>
        <begin position="1"/>
        <end position="25"/>
    </location>
</feature>
<evidence type="ECO:0000313" key="3">
    <source>
        <dbReference type="Proteomes" id="UP001568698"/>
    </source>
</evidence>
<organism evidence="2 3">
    <name type="scientific">Pseudodesulfovibrio karagichevae</name>
    <dbReference type="NCBI Taxonomy" id="3239305"/>
    <lineage>
        <taxon>Bacteria</taxon>
        <taxon>Pseudomonadati</taxon>
        <taxon>Thermodesulfobacteriota</taxon>
        <taxon>Desulfovibrionia</taxon>
        <taxon>Desulfovibrionales</taxon>
        <taxon>Desulfovibrionaceae</taxon>
    </lineage>
</organism>
<keyword evidence="1" id="KW-0732">Signal</keyword>
<dbReference type="Proteomes" id="UP001568698">
    <property type="component" value="Unassembled WGS sequence"/>
</dbReference>
<reference evidence="2 3" key="1">
    <citation type="submission" date="2024-08" db="EMBL/GenBank/DDBJ databases">
        <title>Sulfate-reducing bacteria isolated from formation water of the oil field in Kazakhstan and description of Pseudodesulfovibrio sp.</title>
        <authorList>
            <person name="Bidzhieva S.K."/>
            <person name="Tourova T.P."/>
            <person name="Grouzdev D.S."/>
            <person name="Beletsky A.V."/>
            <person name="Sokolova D.S."/>
            <person name="Samigullina S.R."/>
            <person name="Poltaraus A.B."/>
            <person name="Avtukh A.N."/>
            <person name="Tereshina V.M."/>
            <person name="Zhaparov N.S."/>
            <person name="Mardanov A.V."/>
            <person name="Nazina T.N."/>
        </authorList>
    </citation>
    <scope>NUCLEOTIDE SEQUENCE [LARGE SCALE GENOMIC DNA]</scope>
    <source>
        <strain evidence="2 3">9FUS</strain>
    </source>
</reference>
<dbReference type="PROSITE" id="PS51257">
    <property type="entry name" value="PROKAR_LIPOPROTEIN"/>
    <property type="match status" value="1"/>
</dbReference>
<evidence type="ECO:0000256" key="1">
    <source>
        <dbReference type="SAM" id="SignalP"/>
    </source>
</evidence>
<protein>
    <recommendedName>
        <fullName evidence="4">Lipoprotein</fullName>
    </recommendedName>
</protein>
<dbReference type="EMBL" id="JBGLYH010000001">
    <property type="protein sequence ID" value="MEZ7195186.1"/>
    <property type="molecule type" value="Genomic_DNA"/>
</dbReference>
<dbReference type="RefSeq" id="WP_371384741.1">
    <property type="nucleotide sequence ID" value="NZ_JBGLYH010000001.1"/>
</dbReference>
<proteinExistence type="predicted"/>
<name>A0ABV4JWY1_9BACT</name>